<dbReference type="SMART" id="SM00382">
    <property type="entry name" value="AAA"/>
    <property type="match status" value="1"/>
</dbReference>
<dbReference type="InterPro" id="IPR056599">
    <property type="entry name" value="AAA_lid_fung"/>
</dbReference>
<dbReference type="GO" id="GO:0016887">
    <property type="term" value="F:ATP hydrolysis activity"/>
    <property type="evidence" value="ECO:0007669"/>
    <property type="project" value="InterPro"/>
</dbReference>
<dbReference type="Pfam" id="PF23232">
    <property type="entry name" value="AAA_lid_13"/>
    <property type="match status" value="1"/>
</dbReference>
<dbReference type="InterPro" id="IPR054289">
    <property type="entry name" value="DUF7025"/>
</dbReference>
<dbReference type="Pfam" id="PF22942">
    <property type="entry name" value="DUF7025"/>
    <property type="match status" value="1"/>
</dbReference>
<feature type="region of interest" description="Disordered" evidence="1">
    <location>
        <begin position="42"/>
        <end position="93"/>
    </location>
</feature>
<sequence>MAEKESPVSTAAASTDVAVLIEELSLMKKKLTELESKYEQLHAAKDAGPKGAEDKAESKDEKKDETAAGTQTSGDGIASEGKAGEKEPTSRIKIINFKRGADGEPIETEEKIQKPKESQMHAFTLKKTIYPGANSEGYEDFSEIDVADPHLWDLLKEHLGWYPYHIFSSTPTTIDSPYQAIVFSWDILQQAAEQAPTNDTDKQAREDLKLLLDSISSGSSGDARLDKYFKTRRSTSNGEDAIGFQDLWTVFPPGTLVYGRPFQGQDQVFIVKDNRESWPSSGYREHNSWSLRVWSYDWKNGSFGRNGFELVFQKFDGFVPLTSLEYYPFNLHPKYHDVWKKLVDRGKEFQKLCNAESRLFEYDGEALLEQRGFTGLIQDDDEYDDRSDGFFSGTSSELGRNDALQAKSTPVKERVMVDFASYFQYGSNDGCNGELVPTGARLNCTCAVCRNNTALAQRYRVRFDETAGAPEWEDEQYVVCPPRVLGYILRKKQWAQLQVDKLSPIKQDGKEDAWNSRLKLSNEDTKTMLLDLVHSHSSGSKDDGADRQKLSVNDIVPGKGKGLVILLYGPPGVGKTTTAETIAVAAKKPLFSVSVADVGTKAKHVEKNLEKIFALATKWEAILLIDEADVFLESRGRGGIVQSTEKNALVSVFLRVLEYYQGIMVLTTNQISEFDIAIPSRIHVAIQYKELRDDQTRDIFRGFLDRLHRDDRIEDYSSILGWLEDGVFDEKLDGRQIRNIITVALGLARAERGFRNGNGRLSKTHMKTAFLNVKSFKNHFSEQMTQYKRTQGKLIGE</sequence>
<keyword evidence="4" id="KW-1185">Reference proteome</keyword>
<dbReference type="Pfam" id="PF00004">
    <property type="entry name" value="AAA"/>
    <property type="match status" value="1"/>
</dbReference>
<accession>A0AAW0R9U8</accession>
<proteinExistence type="predicted"/>
<name>A0AAW0R9U8_9PEZI</name>
<dbReference type="PANTHER" id="PTHR46411">
    <property type="entry name" value="FAMILY ATPASE, PUTATIVE-RELATED"/>
    <property type="match status" value="1"/>
</dbReference>
<protein>
    <submittedName>
        <fullName evidence="3">AAA family ATPase</fullName>
    </submittedName>
</protein>
<dbReference type="Proteomes" id="UP001392437">
    <property type="component" value="Unassembled WGS sequence"/>
</dbReference>
<dbReference type="SUPFAM" id="SSF52540">
    <property type="entry name" value="P-loop containing nucleoside triphosphate hydrolases"/>
    <property type="match status" value="1"/>
</dbReference>
<gene>
    <name evidence="3" type="ORF">PG999_003027</name>
</gene>
<dbReference type="InterPro" id="IPR003959">
    <property type="entry name" value="ATPase_AAA_core"/>
</dbReference>
<dbReference type="InterPro" id="IPR003593">
    <property type="entry name" value="AAA+_ATPase"/>
</dbReference>
<evidence type="ECO:0000256" key="1">
    <source>
        <dbReference type="SAM" id="MobiDB-lite"/>
    </source>
</evidence>
<dbReference type="InterPro" id="IPR027417">
    <property type="entry name" value="P-loop_NTPase"/>
</dbReference>
<dbReference type="Gene3D" id="3.40.50.300">
    <property type="entry name" value="P-loop containing nucleotide triphosphate hydrolases"/>
    <property type="match status" value="1"/>
</dbReference>
<comment type="caution">
    <text evidence="3">The sequence shown here is derived from an EMBL/GenBank/DDBJ whole genome shotgun (WGS) entry which is preliminary data.</text>
</comment>
<reference evidence="3 4" key="1">
    <citation type="submission" date="2023-01" db="EMBL/GenBank/DDBJ databases">
        <title>Analysis of 21 Apiospora genomes using comparative genomics revels a genus with tremendous synthesis potential of carbohydrate active enzymes and secondary metabolites.</title>
        <authorList>
            <person name="Sorensen T."/>
        </authorList>
    </citation>
    <scope>NUCLEOTIDE SEQUENCE [LARGE SCALE GENOMIC DNA]</scope>
    <source>
        <strain evidence="3 4">CBS 117206</strain>
    </source>
</reference>
<evidence type="ECO:0000259" key="2">
    <source>
        <dbReference type="SMART" id="SM00382"/>
    </source>
</evidence>
<evidence type="ECO:0000313" key="4">
    <source>
        <dbReference type="Proteomes" id="UP001392437"/>
    </source>
</evidence>
<dbReference type="EMBL" id="JAQQWP010000002">
    <property type="protein sequence ID" value="KAK8130647.1"/>
    <property type="molecule type" value="Genomic_DNA"/>
</dbReference>
<feature type="domain" description="AAA+ ATPase" evidence="2">
    <location>
        <begin position="561"/>
        <end position="690"/>
    </location>
</feature>
<feature type="compositionally biased region" description="Basic and acidic residues" evidence="1">
    <location>
        <begin position="42"/>
        <end position="66"/>
    </location>
</feature>
<dbReference type="AlphaFoldDB" id="A0AAW0R9U8"/>
<evidence type="ECO:0000313" key="3">
    <source>
        <dbReference type="EMBL" id="KAK8130647.1"/>
    </source>
</evidence>
<dbReference type="CDD" id="cd19481">
    <property type="entry name" value="RecA-like_protease"/>
    <property type="match status" value="1"/>
</dbReference>
<dbReference type="GO" id="GO:0005524">
    <property type="term" value="F:ATP binding"/>
    <property type="evidence" value="ECO:0007669"/>
    <property type="project" value="InterPro"/>
</dbReference>
<organism evidence="3 4">
    <name type="scientific">Apiospora kogelbergensis</name>
    <dbReference type="NCBI Taxonomy" id="1337665"/>
    <lineage>
        <taxon>Eukaryota</taxon>
        <taxon>Fungi</taxon>
        <taxon>Dikarya</taxon>
        <taxon>Ascomycota</taxon>
        <taxon>Pezizomycotina</taxon>
        <taxon>Sordariomycetes</taxon>
        <taxon>Xylariomycetidae</taxon>
        <taxon>Amphisphaeriales</taxon>
        <taxon>Apiosporaceae</taxon>
        <taxon>Apiospora</taxon>
    </lineage>
</organism>
<dbReference type="PANTHER" id="PTHR46411:SF2">
    <property type="entry name" value="AAA+ ATPASE DOMAIN-CONTAINING PROTEIN"/>
    <property type="match status" value="1"/>
</dbReference>